<organism evidence="2 3">
    <name type="scientific">Mytilus galloprovincialis</name>
    <name type="common">Mediterranean mussel</name>
    <dbReference type="NCBI Taxonomy" id="29158"/>
    <lineage>
        <taxon>Eukaryota</taxon>
        <taxon>Metazoa</taxon>
        <taxon>Spiralia</taxon>
        <taxon>Lophotrochozoa</taxon>
        <taxon>Mollusca</taxon>
        <taxon>Bivalvia</taxon>
        <taxon>Autobranchia</taxon>
        <taxon>Pteriomorphia</taxon>
        <taxon>Mytilida</taxon>
        <taxon>Mytiloidea</taxon>
        <taxon>Mytilidae</taxon>
        <taxon>Mytilinae</taxon>
        <taxon>Mytilus</taxon>
    </lineage>
</organism>
<comment type="caution">
    <text evidence="2">The sequence shown here is derived from an EMBL/GenBank/DDBJ whole genome shotgun (WGS) entry which is preliminary data.</text>
</comment>
<feature type="region of interest" description="Disordered" evidence="1">
    <location>
        <begin position="145"/>
        <end position="186"/>
    </location>
</feature>
<sequence length="265" mass="31869">MDLQQSIHTLKNEILLHSQYVQEFHLPLEYHDMQTTDMDLQQSIHTLKDEILLHSQYVQEFHLPLEYHDNKTESIRSCSYSSLHTSDKYKLNKAVSALKDEVCYQSTIIRDFNLPFKDLVDERELQQKSEAGLDVSKITSKIEKCSKPQKKSKLKKSTRISREKDKERKRRQRNLKKQLENPCETSQSVDEDLYETKWQKMYTENVSYRQHKKAYSEEKYNLDLQNKQVKIDQIKTKYRQDKKFQQEVRDRSNKKYQLIPSSRKK</sequence>
<accession>A0A8B6D718</accession>
<evidence type="ECO:0000256" key="1">
    <source>
        <dbReference type="SAM" id="MobiDB-lite"/>
    </source>
</evidence>
<dbReference type="EMBL" id="UYJE01002869">
    <property type="protein sequence ID" value="VDI14437.1"/>
    <property type="molecule type" value="Genomic_DNA"/>
</dbReference>
<protein>
    <submittedName>
        <fullName evidence="2">Uncharacterized protein</fullName>
    </submittedName>
</protein>
<evidence type="ECO:0000313" key="2">
    <source>
        <dbReference type="EMBL" id="VDI14437.1"/>
    </source>
</evidence>
<feature type="compositionally biased region" description="Basic and acidic residues" evidence="1">
    <location>
        <begin position="239"/>
        <end position="253"/>
    </location>
</feature>
<dbReference type="Proteomes" id="UP000596742">
    <property type="component" value="Unassembled WGS sequence"/>
</dbReference>
<evidence type="ECO:0000313" key="3">
    <source>
        <dbReference type="Proteomes" id="UP000596742"/>
    </source>
</evidence>
<reference evidence="2" key="1">
    <citation type="submission" date="2018-11" db="EMBL/GenBank/DDBJ databases">
        <authorList>
            <person name="Alioto T."/>
            <person name="Alioto T."/>
        </authorList>
    </citation>
    <scope>NUCLEOTIDE SEQUENCE</scope>
</reference>
<dbReference type="AlphaFoldDB" id="A0A8B6D718"/>
<gene>
    <name evidence="2" type="ORF">MGAL_10B086911</name>
</gene>
<feature type="compositionally biased region" description="Basic residues" evidence="1">
    <location>
        <begin position="167"/>
        <end position="176"/>
    </location>
</feature>
<keyword evidence="3" id="KW-1185">Reference proteome</keyword>
<feature type="region of interest" description="Disordered" evidence="1">
    <location>
        <begin position="239"/>
        <end position="265"/>
    </location>
</feature>
<feature type="compositionally biased region" description="Basic residues" evidence="1">
    <location>
        <begin position="147"/>
        <end position="159"/>
    </location>
</feature>
<proteinExistence type="predicted"/>
<name>A0A8B6D718_MYTGA</name>